<name>A0A1Y1UF58_9TREE</name>
<keyword evidence="6 10" id="KW-0472">Membrane</keyword>
<dbReference type="PANTHER" id="PTHR12924">
    <property type="entry name" value="TRANSLOCON-ASSOCIATED PROTEIN, ALPHA SUBUNIT"/>
    <property type="match status" value="1"/>
</dbReference>
<dbReference type="PANTHER" id="PTHR12924:SF0">
    <property type="entry name" value="TRANSLOCON-ASSOCIATED PROTEIN SUBUNIT ALPHA"/>
    <property type="match status" value="1"/>
</dbReference>
<dbReference type="GO" id="GO:0005789">
    <property type="term" value="C:endoplasmic reticulum membrane"/>
    <property type="evidence" value="ECO:0007669"/>
    <property type="project" value="UniProtKB-SubCell"/>
</dbReference>
<feature type="transmembrane region" description="Helical" evidence="10">
    <location>
        <begin position="153"/>
        <end position="172"/>
    </location>
</feature>
<evidence type="ECO:0000256" key="5">
    <source>
        <dbReference type="ARBA" id="ARBA00022989"/>
    </source>
</evidence>
<comment type="similarity">
    <text evidence="8">Belongs to the IRC22 family.</text>
</comment>
<evidence type="ECO:0000256" key="3">
    <source>
        <dbReference type="ARBA" id="ARBA00022729"/>
    </source>
</evidence>
<dbReference type="AlphaFoldDB" id="A0A1Y1UF58"/>
<dbReference type="GeneID" id="33554647"/>
<dbReference type="InterPro" id="IPR005595">
    <property type="entry name" value="TRAP_alpha"/>
</dbReference>
<accession>A0A1Y1UF58</accession>
<keyword evidence="12" id="KW-1185">Reference proteome</keyword>
<keyword evidence="3" id="KW-0732">Signal</keyword>
<evidence type="ECO:0000256" key="8">
    <source>
        <dbReference type="ARBA" id="ARBA00038311"/>
    </source>
</evidence>
<sequence length="265" mass="28368">MGELNTGMIQSSFPQGIFSDDAEHDVTVTASFPESNPFGLIVNGEQTGLFIHLDNTGSKNYTLVSAAASFHNVENNWALIKNASTLRYNVNLLSGSNLTAPYQVFSEFRPQEMGLTVWVNLVDASTKEVSRVTAMNQTISVVEQPASWADPQLLLLFVILGAALLGGAYAAYSSFFDAGSKKSKGTKKRTTVVTAKESAVPGQPAAKSFEEDWIPAHHLKAKSKPRRRDGGNTSGGEDLTSGGEVTSGAESGPEGKVRRRKAKKA</sequence>
<keyword evidence="5 10" id="KW-1133">Transmembrane helix</keyword>
<dbReference type="STRING" id="4999.A0A1Y1UF58"/>
<evidence type="ECO:0000256" key="10">
    <source>
        <dbReference type="SAM" id="Phobius"/>
    </source>
</evidence>
<dbReference type="Pfam" id="PF03896">
    <property type="entry name" value="TRAP_alpha"/>
    <property type="match status" value="1"/>
</dbReference>
<evidence type="ECO:0000256" key="2">
    <source>
        <dbReference type="ARBA" id="ARBA00022692"/>
    </source>
</evidence>
<dbReference type="InParanoid" id="A0A1Y1UF58"/>
<dbReference type="Proteomes" id="UP000193218">
    <property type="component" value="Unassembled WGS sequence"/>
</dbReference>
<evidence type="ECO:0000256" key="1">
    <source>
        <dbReference type="ARBA" id="ARBA00004115"/>
    </source>
</evidence>
<dbReference type="OrthoDB" id="1926781at2759"/>
<evidence type="ECO:0000256" key="6">
    <source>
        <dbReference type="ARBA" id="ARBA00023136"/>
    </source>
</evidence>
<evidence type="ECO:0000256" key="9">
    <source>
        <dbReference type="SAM" id="MobiDB-lite"/>
    </source>
</evidence>
<evidence type="ECO:0000256" key="7">
    <source>
        <dbReference type="ARBA" id="ARBA00037565"/>
    </source>
</evidence>
<dbReference type="EMBL" id="NBSH01000007">
    <property type="protein sequence ID" value="ORX36648.1"/>
    <property type="molecule type" value="Genomic_DNA"/>
</dbReference>
<keyword evidence="2 10" id="KW-0812">Transmembrane</keyword>
<comment type="subcellular location">
    <subcellularLocation>
        <location evidence="1">Endoplasmic reticulum membrane</location>
        <topology evidence="1">Single-pass type I membrane protein</topology>
    </subcellularLocation>
</comment>
<keyword evidence="4" id="KW-0256">Endoplasmic reticulum</keyword>
<evidence type="ECO:0000256" key="4">
    <source>
        <dbReference type="ARBA" id="ARBA00022824"/>
    </source>
</evidence>
<feature type="region of interest" description="Disordered" evidence="9">
    <location>
        <begin position="194"/>
        <end position="265"/>
    </location>
</feature>
<proteinExistence type="inferred from homology"/>
<comment type="function">
    <text evidence="7">Is probably involved in a pathway contributing to genomic integrity.</text>
</comment>
<gene>
    <name evidence="11" type="ORF">BD324DRAFT_458933</name>
</gene>
<evidence type="ECO:0000313" key="11">
    <source>
        <dbReference type="EMBL" id="ORX36648.1"/>
    </source>
</evidence>
<feature type="compositionally biased region" description="Basic residues" evidence="9">
    <location>
        <begin position="217"/>
        <end position="227"/>
    </location>
</feature>
<dbReference type="RefSeq" id="XP_021870717.1">
    <property type="nucleotide sequence ID" value="XM_022012839.1"/>
</dbReference>
<reference evidence="11 12" key="1">
    <citation type="submission" date="2017-03" db="EMBL/GenBank/DDBJ databases">
        <title>Widespread Adenine N6-methylation of Active Genes in Fungi.</title>
        <authorList>
            <consortium name="DOE Joint Genome Institute"/>
            <person name="Mondo S.J."/>
            <person name="Dannebaum R.O."/>
            <person name="Kuo R.C."/>
            <person name="Louie K.B."/>
            <person name="Bewick A.J."/>
            <person name="Labutti K."/>
            <person name="Haridas S."/>
            <person name="Kuo A."/>
            <person name="Salamov A."/>
            <person name="Ahrendt S.R."/>
            <person name="Lau R."/>
            <person name="Bowen B.P."/>
            <person name="Lipzen A."/>
            <person name="Sullivan W."/>
            <person name="Andreopoulos W.B."/>
            <person name="Clum A."/>
            <person name="Lindquist E."/>
            <person name="Daum C."/>
            <person name="Northen T.R."/>
            <person name="Ramamoorthy G."/>
            <person name="Schmitz R.J."/>
            <person name="Gryganskyi A."/>
            <person name="Culley D."/>
            <person name="Magnuson J."/>
            <person name="James T.Y."/>
            <person name="O'Malley M.A."/>
            <person name="Stajich J.E."/>
            <person name="Spatafora J.W."/>
            <person name="Visel A."/>
            <person name="Grigoriev I.V."/>
        </authorList>
    </citation>
    <scope>NUCLEOTIDE SEQUENCE [LARGE SCALE GENOMIC DNA]</scope>
    <source>
        <strain evidence="11 12">NRRL Y-17943</strain>
    </source>
</reference>
<protein>
    <submittedName>
        <fullName evidence="11">Uncharacterized protein</fullName>
    </submittedName>
</protein>
<comment type="caution">
    <text evidence="11">The sequence shown here is derived from an EMBL/GenBank/DDBJ whole genome shotgun (WGS) entry which is preliminary data.</text>
</comment>
<organism evidence="11 12">
    <name type="scientific">Kockovaella imperatae</name>
    <dbReference type="NCBI Taxonomy" id="4999"/>
    <lineage>
        <taxon>Eukaryota</taxon>
        <taxon>Fungi</taxon>
        <taxon>Dikarya</taxon>
        <taxon>Basidiomycota</taxon>
        <taxon>Agaricomycotina</taxon>
        <taxon>Tremellomycetes</taxon>
        <taxon>Tremellales</taxon>
        <taxon>Cuniculitremaceae</taxon>
        <taxon>Kockovaella</taxon>
    </lineage>
</organism>
<evidence type="ECO:0000313" key="12">
    <source>
        <dbReference type="Proteomes" id="UP000193218"/>
    </source>
</evidence>